<evidence type="ECO:0000313" key="2">
    <source>
        <dbReference type="EMBL" id="MBM7713367.1"/>
    </source>
</evidence>
<keyword evidence="3" id="KW-1185">Reference proteome</keyword>
<dbReference type="PANTHER" id="PTHR34408">
    <property type="entry name" value="FAMILY PROTEIN, PUTATIVE-RELATED"/>
    <property type="match status" value="1"/>
</dbReference>
<feature type="domain" description="SH3b" evidence="1">
    <location>
        <begin position="316"/>
        <end position="381"/>
    </location>
</feature>
<dbReference type="SUPFAM" id="SSF50044">
    <property type="entry name" value="SH3-domain"/>
    <property type="match status" value="2"/>
</dbReference>
<dbReference type="Gene3D" id="2.30.30.40">
    <property type="entry name" value="SH3 Domains"/>
    <property type="match status" value="6"/>
</dbReference>
<dbReference type="InterPro" id="IPR036028">
    <property type="entry name" value="SH3-like_dom_sf"/>
</dbReference>
<feature type="domain" description="SH3b" evidence="1">
    <location>
        <begin position="433"/>
        <end position="509"/>
    </location>
</feature>
<name>A0ABS2R165_9BACI</name>
<keyword evidence="2" id="KW-0378">Hydrolase</keyword>
<dbReference type="Gene3D" id="1.10.530.10">
    <property type="match status" value="1"/>
</dbReference>
<keyword evidence="2" id="KW-0326">Glycosidase</keyword>
<organism evidence="2 3">
    <name type="scientific">Siminovitchia thermophila</name>
    <dbReference type="NCBI Taxonomy" id="1245522"/>
    <lineage>
        <taxon>Bacteria</taxon>
        <taxon>Bacillati</taxon>
        <taxon>Bacillota</taxon>
        <taxon>Bacilli</taxon>
        <taxon>Bacillales</taxon>
        <taxon>Bacillaceae</taxon>
        <taxon>Siminovitchia</taxon>
    </lineage>
</organism>
<feature type="domain" description="SH3b" evidence="1">
    <location>
        <begin position="156"/>
        <end position="221"/>
    </location>
</feature>
<feature type="domain" description="SH3b" evidence="1">
    <location>
        <begin position="78"/>
        <end position="143"/>
    </location>
</feature>
<dbReference type="EMBL" id="JAFBFH010000001">
    <property type="protein sequence ID" value="MBM7713367.1"/>
    <property type="molecule type" value="Genomic_DNA"/>
</dbReference>
<dbReference type="SMART" id="SM00047">
    <property type="entry name" value="LYZ2"/>
    <property type="match status" value="1"/>
</dbReference>
<gene>
    <name evidence="2" type="ORF">JOC94_000333</name>
</gene>
<dbReference type="InterPro" id="IPR002901">
    <property type="entry name" value="MGlyc_endo_b_GlcNAc-like_dom"/>
</dbReference>
<proteinExistence type="predicted"/>
<dbReference type="InterPro" id="IPR003646">
    <property type="entry name" value="SH3-like_bac-type"/>
</dbReference>
<dbReference type="Pfam" id="PF08239">
    <property type="entry name" value="SH3_3"/>
    <property type="match status" value="5"/>
</dbReference>
<accession>A0ABS2R165</accession>
<sequence>MTKYVSVNAGSNLNLRSTASTRGSVIGKLSRGTQVSVLSESNGWAKVTANGKTGYVSSQYLSSQSGSATPSPSAPGKTITKYVSVNAGSNLNLRSTASTRGSVIGKLSRGTQVSVISESNGWAKVTANGRTGYVSSQYLSSQSGSATPSPSAPGKVTTKYVSVNAGSNLNLRSTASTRGSVIGKLSRGTQVSVLSESNGWAKVTANGKTGYVSSQYLSSQSGAPTAPTPSPSAPGKTITKYVNHASISGISMHTKPSSQASVMVNIASGVPVLVYSEENGWAKIRAYGKDGYVQSKYLAATPPATGGGQDNNAPGGQVKYVNINAGSNLNLRSSPSLSASVIAKLANGTVVNFLSEKDGWAKVSVNGKTGYVSSQYLSAKLDTPQENGKGSTMYSNYDLTLDEMVKIQMAAKPQTDKKYQTYIRADALKMDSRSSGIVQGSNWNVRGGAGTNFWTVGQVQRGTRLKIISSIKGTDGHTWYQVQYNKTWVNASPDDVRYYVDPNNFVNDPVKSLQFINLSKPTHIQATEVNQNILYRKGILSGKAAAFIRAGQLYGVNELYLISHALLETGNGSSRLANGVKVNGRTVYNMYGIGAKDGDAVAKGAQFAYNAGWFTPEDAIIGGAKFIAQGYIGKGQNTIYKMRWNPAASAANGRASHQYATDIGWAVKQINQIHNLYSLLGSYKLIYDIPVYKKM</sequence>
<evidence type="ECO:0000259" key="1">
    <source>
        <dbReference type="PROSITE" id="PS51781"/>
    </source>
</evidence>
<dbReference type="InterPro" id="IPR052354">
    <property type="entry name" value="Cell_Wall_Dynamics_Protein"/>
</dbReference>
<dbReference type="SMART" id="SM00287">
    <property type="entry name" value="SH3b"/>
    <property type="match status" value="6"/>
</dbReference>
<dbReference type="Pfam" id="PF01832">
    <property type="entry name" value="Glucosaminidase"/>
    <property type="match status" value="1"/>
</dbReference>
<reference evidence="2 3" key="1">
    <citation type="submission" date="2021-01" db="EMBL/GenBank/DDBJ databases">
        <title>Genomic Encyclopedia of Type Strains, Phase IV (KMG-IV): sequencing the most valuable type-strain genomes for metagenomic binning, comparative biology and taxonomic classification.</title>
        <authorList>
            <person name="Goeker M."/>
        </authorList>
    </citation>
    <scope>NUCLEOTIDE SEQUENCE [LARGE SCALE GENOMIC DNA]</scope>
    <source>
        <strain evidence="2 3">DSM 105453</strain>
    </source>
</reference>
<dbReference type="GO" id="GO:0033925">
    <property type="term" value="F:mannosyl-glycoprotein endo-beta-N-acetylglucosaminidase activity"/>
    <property type="evidence" value="ECO:0007669"/>
    <property type="project" value="UniProtKB-EC"/>
</dbReference>
<dbReference type="PANTHER" id="PTHR34408:SF1">
    <property type="entry name" value="GLYCOSYL HYDROLASE FAMILY 19 DOMAIN-CONTAINING PROTEIN HI_1415"/>
    <property type="match status" value="1"/>
</dbReference>
<dbReference type="Proteomes" id="UP000823485">
    <property type="component" value="Unassembled WGS sequence"/>
</dbReference>
<evidence type="ECO:0000313" key="3">
    <source>
        <dbReference type="Proteomes" id="UP000823485"/>
    </source>
</evidence>
<dbReference type="EC" id="3.2.1.96" evidence="2"/>
<comment type="caution">
    <text evidence="2">The sequence shown here is derived from an EMBL/GenBank/DDBJ whole genome shotgun (WGS) entry which is preliminary data.</text>
</comment>
<dbReference type="PROSITE" id="PS51781">
    <property type="entry name" value="SH3B"/>
    <property type="match status" value="5"/>
</dbReference>
<feature type="domain" description="SH3b" evidence="1">
    <location>
        <begin position="1"/>
        <end position="65"/>
    </location>
</feature>
<protein>
    <submittedName>
        <fullName evidence="2">Mannosyl-glycoprotein endo-beta-N-acetylglucosaminidase</fullName>
        <ecNumber evidence="2">3.2.1.96</ecNumber>
    </submittedName>
</protein>